<protein>
    <submittedName>
        <fullName evidence="1">Putative nonstructural protein</fullName>
    </submittedName>
</protein>
<organism evidence="1">
    <name type="scientific">Hymenopteran phasma-related virus OKIAV233</name>
    <dbReference type="NCBI Taxonomy" id="2792587"/>
    <lineage>
        <taxon>Viruses</taxon>
        <taxon>Riboviria</taxon>
        <taxon>Orthornavirae</taxon>
        <taxon>Negarnaviricota</taxon>
        <taxon>Polyploviricotina</taxon>
        <taxon>Bunyaviricetes</taxon>
        <taxon>Elliovirales</taxon>
        <taxon>Phasmaviridae</taxon>
    </lineage>
</organism>
<sequence>MYFPISIIIKQIENNLDIRIEKGDIAEFIIDRSICSCGFMFKLPLVHREGIVFTYKSLYQTNFQGLHSYSFTLPAVNGSSQVVIALQQFEGSYIELQHIFEYSLFNYTNFFNLNKQYDYSCSYGNL</sequence>
<name>A0A7T0M3N4_9VIRU</name>
<proteinExistence type="predicted"/>
<reference evidence="1" key="1">
    <citation type="journal article" date="2019" name="PLoS Pathog.">
        <title>Re-assessing the diversity of negative strand RNA viruses in insects.</title>
        <authorList>
            <person name="Kafer S."/>
            <person name="Paraskevopoulou S."/>
            <person name="Zirkel F."/>
            <person name="Wieseke N."/>
            <person name="Donath A."/>
            <person name="Petersen M."/>
            <person name="Jones T.C."/>
            <person name="Liu S."/>
            <person name="Zhou X."/>
            <person name="Middendorf M."/>
            <person name="Junglen S."/>
            <person name="Misof B."/>
            <person name="Drosten C."/>
        </authorList>
    </citation>
    <scope>NUCLEOTIDE SEQUENCE</scope>
    <source>
        <strain evidence="1">OKIAV233</strain>
    </source>
</reference>
<evidence type="ECO:0000313" key="1">
    <source>
        <dbReference type="EMBL" id="QPL15372.1"/>
    </source>
</evidence>
<accession>A0A7T0M3N4</accession>
<dbReference type="EMBL" id="MW288223">
    <property type="protein sequence ID" value="QPL15372.1"/>
    <property type="molecule type" value="Viral_cRNA"/>
</dbReference>